<dbReference type="GO" id="GO:0003677">
    <property type="term" value="F:DNA binding"/>
    <property type="evidence" value="ECO:0007669"/>
    <property type="project" value="InterPro"/>
</dbReference>
<protein>
    <submittedName>
        <fullName evidence="2">Helix-turn-helix domain-containing protein</fullName>
    </submittedName>
</protein>
<sequence>MAILINLDLMLAKRKLKSRELAAYVGITEQNLSLLKSGKVKGIRFATLEKICERLACQPGDILSWEPDDGETKDDAGELL</sequence>
<dbReference type="SUPFAM" id="SSF47413">
    <property type="entry name" value="lambda repressor-like DNA-binding domains"/>
    <property type="match status" value="1"/>
</dbReference>
<dbReference type="InterPro" id="IPR001387">
    <property type="entry name" value="Cro/C1-type_HTH"/>
</dbReference>
<dbReference type="RefSeq" id="WP_008444654.1">
    <property type="nucleotide sequence ID" value="NZ_WHUG01000024.1"/>
</dbReference>
<dbReference type="PROSITE" id="PS50943">
    <property type="entry name" value="HTH_CROC1"/>
    <property type="match status" value="1"/>
</dbReference>
<gene>
    <name evidence="2" type="ORF">GEV02_31345</name>
</gene>
<dbReference type="PANTHER" id="PTHR37301:SF1">
    <property type="entry name" value="DNA-BINDING PROTEIN"/>
    <property type="match status" value="1"/>
</dbReference>
<keyword evidence="3" id="KW-1185">Reference proteome</keyword>
<reference evidence="2 3" key="1">
    <citation type="submission" date="2019-10" db="EMBL/GenBank/DDBJ databases">
        <title>Two novel species isolated from a subtropical stream in China.</title>
        <authorList>
            <person name="Lu H."/>
        </authorList>
    </citation>
    <scope>NUCLEOTIDE SEQUENCE [LARGE SCALE GENOMIC DNA]</scope>
    <source>
        <strain evidence="2 3">FT29W</strain>
    </source>
</reference>
<dbReference type="Proteomes" id="UP000440498">
    <property type="component" value="Unassembled WGS sequence"/>
</dbReference>
<dbReference type="Gene3D" id="1.10.260.40">
    <property type="entry name" value="lambda repressor-like DNA-binding domains"/>
    <property type="match status" value="1"/>
</dbReference>
<dbReference type="AlphaFoldDB" id="A0A6A7NC92"/>
<dbReference type="InterPro" id="IPR010982">
    <property type="entry name" value="Lambda_DNA-bd_dom_sf"/>
</dbReference>
<dbReference type="Pfam" id="PF13443">
    <property type="entry name" value="HTH_26"/>
    <property type="match status" value="1"/>
</dbReference>
<proteinExistence type="predicted"/>
<organism evidence="2 3">
    <name type="scientific">Rugamonas aquatica</name>
    <dbReference type="NCBI Taxonomy" id="2743357"/>
    <lineage>
        <taxon>Bacteria</taxon>
        <taxon>Pseudomonadati</taxon>
        <taxon>Pseudomonadota</taxon>
        <taxon>Betaproteobacteria</taxon>
        <taxon>Burkholderiales</taxon>
        <taxon>Oxalobacteraceae</taxon>
        <taxon>Telluria group</taxon>
        <taxon>Rugamonas</taxon>
    </lineage>
</organism>
<name>A0A6A7NC92_9BURK</name>
<evidence type="ECO:0000313" key="3">
    <source>
        <dbReference type="Proteomes" id="UP000440498"/>
    </source>
</evidence>
<dbReference type="SMART" id="SM00530">
    <property type="entry name" value="HTH_XRE"/>
    <property type="match status" value="1"/>
</dbReference>
<accession>A0A6A7NC92</accession>
<dbReference type="CDD" id="cd00093">
    <property type="entry name" value="HTH_XRE"/>
    <property type="match status" value="1"/>
</dbReference>
<dbReference type="PANTHER" id="PTHR37301">
    <property type="entry name" value="DNA-BINDING PROTEIN-RELATED"/>
    <property type="match status" value="1"/>
</dbReference>
<dbReference type="EMBL" id="WHUG01000024">
    <property type="protein sequence ID" value="MQA42638.1"/>
    <property type="molecule type" value="Genomic_DNA"/>
</dbReference>
<feature type="domain" description="HTH cro/C1-type" evidence="1">
    <location>
        <begin position="13"/>
        <end position="62"/>
    </location>
</feature>
<evidence type="ECO:0000313" key="2">
    <source>
        <dbReference type="EMBL" id="MQA42638.1"/>
    </source>
</evidence>
<evidence type="ECO:0000259" key="1">
    <source>
        <dbReference type="PROSITE" id="PS50943"/>
    </source>
</evidence>
<comment type="caution">
    <text evidence="2">The sequence shown here is derived from an EMBL/GenBank/DDBJ whole genome shotgun (WGS) entry which is preliminary data.</text>
</comment>